<sequence>MDKQNILSELKKGMEAVICEIELQEQSIVKTEKVLQSYLHVMKDILRLPDVTIVQTPNREKELTEPETYTLHTNSLVKTEPFEKRESYVFQRKLKGGELQGIECFVPERIVRSLELEHGDLVYVTENASVSDGRYKHRFEVAKRRHMPPNEERGCCSYAIVEYDEERQQFFVEKDMQQNRIYVHGAPYRFWIPPKDAASVVQGDIIDLTYYKSSPDIVRVAWTYPSSFVNDFSKPARMKRKQEKNQKEYVQTLEGKTILMVGFEPGRAAIEEEITVRGGNFQWAHGKREREVTLRKMIRNADVVMLMLEYMGHGGATSGSKGVVRIAKELDVPFGTTHTLGRSSFVHNVHRILGIDSINMQSVS</sequence>
<dbReference type="EMBL" id="CP005938">
    <property type="protein sequence ID" value="AHA75448.1"/>
    <property type="molecule type" value="Genomic_DNA"/>
</dbReference>
<protein>
    <submittedName>
        <fullName evidence="1">Uncharacterized protein</fullName>
    </submittedName>
</protein>
<dbReference type="KEGG" id="bthu:YBT1518_33806"/>
<evidence type="ECO:0000313" key="2">
    <source>
        <dbReference type="Proteomes" id="UP000018566"/>
    </source>
</evidence>
<gene>
    <name evidence="1" type="ORF">YBT1518_33806</name>
</gene>
<proteinExistence type="predicted"/>
<reference evidence="1 2" key="1">
    <citation type="submission" date="2013-05" db="EMBL/GenBank/DDBJ databases">
        <title>Complete genome sequence of Bacillus thuringiensis YBT-1518, a typical strain with high toxicity to nematode.</title>
        <authorList>
            <person name="Wang P."/>
            <person name="Zhang C."/>
            <person name="Guo M."/>
            <person name="Guo S."/>
            <person name="Zhu Y."/>
            <person name="Zheng J."/>
            <person name="Zhu L."/>
            <person name="Ruan L."/>
            <person name="Peng D."/>
            <person name="Sun M."/>
        </authorList>
    </citation>
    <scope>NUCLEOTIDE SEQUENCE [LARGE SCALE GENOMIC DNA]</scope>
    <source>
        <strain evidence="1 2">YBT-1518</strain>
        <plasmid evidence="1 2">pBMB0231</plasmid>
    </source>
</reference>
<accession>A0A9W3KL85</accession>
<dbReference type="RefSeq" id="WP_000360819.1">
    <property type="nucleotide sequence ID" value="NC_022876.1"/>
</dbReference>
<geneLocation type="plasmid" evidence="1 2">
    <name>pBMB0231</name>
</geneLocation>
<keyword evidence="1" id="KW-0614">Plasmid</keyword>
<organism evidence="1 2">
    <name type="scientific">Bacillus thuringiensis YBT-1518</name>
    <dbReference type="NCBI Taxonomy" id="529122"/>
    <lineage>
        <taxon>Bacteria</taxon>
        <taxon>Bacillati</taxon>
        <taxon>Bacillota</taxon>
        <taxon>Bacilli</taxon>
        <taxon>Bacillales</taxon>
        <taxon>Bacillaceae</taxon>
        <taxon>Bacillus</taxon>
        <taxon>Bacillus cereus group</taxon>
    </lineage>
</organism>
<evidence type="ECO:0000313" key="1">
    <source>
        <dbReference type="EMBL" id="AHA75448.1"/>
    </source>
</evidence>
<dbReference type="AlphaFoldDB" id="A0A9W3KL85"/>
<name>A0A9W3KL85_BACTU</name>
<dbReference type="Proteomes" id="UP000018566">
    <property type="component" value="Plasmid pBMB0231"/>
</dbReference>